<protein>
    <submittedName>
        <fullName evidence="3">Acetyl esterase/lipase</fullName>
    </submittedName>
</protein>
<dbReference type="Gene3D" id="3.40.50.1820">
    <property type="entry name" value="alpha/beta hydrolase"/>
    <property type="match status" value="1"/>
</dbReference>
<dbReference type="EMBL" id="QPJD01000003">
    <property type="protein sequence ID" value="RCW50228.1"/>
    <property type="molecule type" value="Genomic_DNA"/>
</dbReference>
<dbReference type="Pfam" id="PF07859">
    <property type="entry name" value="Abhydrolase_3"/>
    <property type="match status" value="1"/>
</dbReference>
<gene>
    <name evidence="3" type="ORF">DFP97_103246</name>
</gene>
<sequence length="346" mass="38177">MEIVTKKIPDSNAVGELDPRVYEILSQNKRNFDEGGMLFMPESESAPVSFPIERLRALMGWANTDVTRTDIQTVYKEIIGTNGSIHVRIYSPSSEGIHPCILFFHGGGFIGGSLETVENPCKALAEKANAVVVSVDYRLAPEHAFPAGLTDCFDAVEWVFLHAAEIGINPGQITVCGDSAGGNLATVCAMMDRDRGTGMINFQALIYPTVNMAGIQTEDFEWSIDQYTINNHRELIIPAVEGLKQGGSFFHDMYLQKQTDPGHHYVSPLLADDLTGLPEALVIVAEYDYLRLEGEAYARKLSRSGVQTKLICYSGMDHAFIDKIGLYPQAEDCMVEIAEAIKRRFS</sequence>
<dbReference type="SUPFAM" id="SSF53474">
    <property type="entry name" value="alpha/beta-Hydrolases"/>
    <property type="match status" value="1"/>
</dbReference>
<comment type="caution">
    <text evidence="3">The sequence shown here is derived from an EMBL/GenBank/DDBJ whole genome shotgun (WGS) entry which is preliminary data.</text>
</comment>
<keyword evidence="1" id="KW-0378">Hydrolase</keyword>
<dbReference type="GO" id="GO:0016787">
    <property type="term" value="F:hydrolase activity"/>
    <property type="evidence" value="ECO:0007669"/>
    <property type="project" value="UniProtKB-KW"/>
</dbReference>
<organism evidence="3 4">
    <name type="scientific">Paenibacillus prosopidis</name>
    <dbReference type="NCBI Taxonomy" id="630520"/>
    <lineage>
        <taxon>Bacteria</taxon>
        <taxon>Bacillati</taxon>
        <taxon>Bacillota</taxon>
        <taxon>Bacilli</taxon>
        <taxon>Bacillales</taxon>
        <taxon>Paenibacillaceae</taxon>
        <taxon>Paenibacillus</taxon>
    </lineage>
</organism>
<evidence type="ECO:0000313" key="3">
    <source>
        <dbReference type="EMBL" id="RCW50228.1"/>
    </source>
</evidence>
<dbReference type="InterPro" id="IPR029058">
    <property type="entry name" value="AB_hydrolase_fold"/>
</dbReference>
<evidence type="ECO:0000256" key="1">
    <source>
        <dbReference type="ARBA" id="ARBA00022801"/>
    </source>
</evidence>
<dbReference type="Proteomes" id="UP000252415">
    <property type="component" value="Unassembled WGS sequence"/>
</dbReference>
<evidence type="ECO:0000259" key="2">
    <source>
        <dbReference type="Pfam" id="PF07859"/>
    </source>
</evidence>
<dbReference type="PANTHER" id="PTHR48081">
    <property type="entry name" value="AB HYDROLASE SUPERFAMILY PROTEIN C4A8.06C"/>
    <property type="match status" value="1"/>
</dbReference>
<accession>A0A368W5B1</accession>
<dbReference type="AlphaFoldDB" id="A0A368W5B1"/>
<dbReference type="InterPro" id="IPR050300">
    <property type="entry name" value="GDXG_lipolytic_enzyme"/>
</dbReference>
<dbReference type="PANTHER" id="PTHR48081:SF8">
    <property type="entry name" value="ALPHA_BETA HYDROLASE FOLD-3 DOMAIN-CONTAINING PROTEIN-RELATED"/>
    <property type="match status" value="1"/>
</dbReference>
<keyword evidence="4" id="KW-1185">Reference proteome</keyword>
<dbReference type="OrthoDB" id="9815425at2"/>
<dbReference type="RefSeq" id="WP_114379072.1">
    <property type="nucleotide sequence ID" value="NZ_QPJD01000003.1"/>
</dbReference>
<proteinExistence type="predicted"/>
<reference evidence="3 4" key="1">
    <citation type="submission" date="2018-07" db="EMBL/GenBank/DDBJ databases">
        <title>Genomic Encyclopedia of Type Strains, Phase III (KMG-III): the genomes of soil and plant-associated and newly described type strains.</title>
        <authorList>
            <person name="Whitman W."/>
        </authorList>
    </citation>
    <scope>NUCLEOTIDE SEQUENCE [LARGE SCALE GENOMIC DNA]</scope>
    <source>
        <strain evidence="3 4">CECT 7506</strain>
    </source>
</reference>
<feature type="domain" description="Alpha/beta hydrolase fold-3" evidence="2">
    <location>
        <begin position="101"/>
        <end position="321"/>
    </location>
</feature>
<dbReference type="InterPro" id="IPR013094">
    <property type="entry name" value="AB_hydrolase_3"/>
</dbReference>
<name>A0A368W5B1_9BACL</name>
<evidence type="ECO:0000313" key="4">
    <source>
        <dbReference type="Proteomes" id="UP000252415"/>
    </source>
</evidence>